<name>A0A318SJL9_9DEIO</name>
<keyword evidence="1" id="KW-0472">Membrane</keyword>
<reference evidence="3 4" key="1">
    <citation type="submission" date="2018-06" db="EMBL/GenBank/DDBJ databases">
        <title>Genomic Encyclopedia of Type Strains, Phase IV (KMG-IV): sequencing the most valuable type-strain genomes for metagenomic binning, comparative biology and taxonomic classification.</title>
        <authorList>
            <person name="Goeker M."/>
        </authorList>
    </citation>
    <scope>NUCLEOTIDE SEQUENCE [LARGE SCALE GENOMIC DNA]</scope>
    <source>
        <strain evidence="3 4">DSM 18048</strain>
    </source>
</reference>
<dbReference type="InterPro" id="IPR019248">
    <property type="entry name" value="Glucodextran_C"/>
</dbReference>
<feature type="transmembrane region" description="Helical" evidence="1">
    <location>
        <begin position="221"/>
        <end position="241"/>
    </location>
</feature>
<organism evidence="3 4">
    <name type="scientific">Deinococcus yavapaiensis KR-236</name>
    <dbReference type="NCBI Taxonomy" id="694435"/>
    <lineage>
        <taxon>Bacteria</taxon>
        <taxon>Thermotogati</taxon>
        <taxon>Deinococcota</taxon>
        <taxon>Deinococci</taxon>
        <taxon>Deinococcales</taxon>
        <taxon>Deinococcaceae</taxon>
        <taxon>Deinococcus</taxon>
    </lineage>
</organism>
<evidence type="ECO:0000313" key="3">
    <source>
        <dbReference type="EMBL" id="PYE54476.1"/>
    </source>
</evidence>
<proteinExistence type="predicted"/>
<keyword evidence="4" id="KW-1185">Reference proteome</keyword>
<gene>
    <name evidence="3" type="ORF">DES52_105114</name>
</gene>
<dbReference type="SUPFAM" id="SSF49344">
    <property type="entry name" value="CBD9-like"/>
    <property type="match status" value="1"/>
</dbReference>
<evidence type="ECO:0000259" key="2">
    <source>
        <dbReference type="Pfam" id="PF09985"/>
    </source>
</evidence>
<feature type="domain" description="Glucodextranase-like C-terminal" evidence="2">
    <location>
        <begin position="9"/>
        <end position="127"/>
    </location>
</feature>
<dbReference type="Pfam" id="PF09985">
    <property type="entry name" value="Glucodextran_C"/>
    <property type="match status" value="1"/>
</dbReference>
<dbReference type="Proteomes" id="UP000248326">
    <property type="component" value="Unassembled WGS sequence"/>
</dbReference>
<dbReference type="AlphaFoldDB" id="A0A318SJL9"/>
<keyword evidence="1" id="KW-0812">Transmembrane</keyword>
<evidence type="ECO:0000313" key="4">
    <source>
        <dbReference type="Proteomes" id="UP000248326"/>
    </source>
</evidence>
<keyword evidence="1" id="KW-1133">Transmembrane helix</keyword>
<accession>A0A318SJL9</accession>
<evidence type="ECO:0000256" key="1">
    <source>
        <dbReference type="SAM" id="Phobius"/>
    </source>
</evidence>
<comment type="caution">
    <text evidence="3">The sequence shown here is derived from an EMBL/GenBank/DDBJ whole genome shotgun (WGS) entry which is preliminary data.</text>
</comment>
<protein>
    <submittedName>
        <fullName evidence="3">Glucodextranase-like protein</fullName>
    </submittedName>
</protein>
<dbReference type="Gene3D" id="2.60.40.1190">
    <property type="match status" value="1"/>
</dbReference>
<sequence length="244" mass="25939">MPFVAAALLTITDPAGDTRGDGSYTSPPALVGGSENSLDIRELRAENVAGRVRIVVGLGGVANPWNAPSGWSSTLIDVFVKTSVGGEQGLADTGFVTPPGDGWQRHYQVSGFRTRAWHVVNGETQEVSLATPAVRRGTEVSIDTDLPARSYSYWVTSRIYSPLTSSGFLTPRVAGGSSDLLVPRAGMPSPVDVLLVGDQARAYITRILPPGGQLRDRRSTLLLILAVLGVLAAVIATFRAWRRT</sequence>
<dbReference type="EMBL" id="QJSX01000005">
    <property type="protein sequence ID" value="PYE54476.1"/>
    <property type="molecule type" value="Genomic_DNA"/>
</dbReference>